<keyword evidence="2 5" id="KW-0378">Hydrolase</keyword>
<dbReference type="EMBL" id="BARX01000014">
    <property type="protein sequence ID" value="GAD02190.1"/>
    <property type="molecule type" value="Genomic_DNA"/>
</dbReference>
<dbReference type="GO" id="GO:0004556">
    <property type="term" value="F:alpha-amylase activity"/>
    <property type="evidence" value="ECO:0007669"/>
    <property type="project" value="TreeGrafter"/>
</dbReference>
<gene>
    <name evidence="5" type="ORF">AALB_2270</name>
</gene>
<dbReference type="SUPFAM" id="SSF51011">
    <property type="entry name" value="Glycosyl hydrolase domain"/>
    <property type="match status" value="1"/>
</dbReference>
<keyword evidence="6" id="KW-1185">Reference proteome</keyword>
<evidence type="ECO:0000256" key="2">
    <source>
        <dbReference type="ARBA" id="ARBA00022801"/>
    </source>
</evidence>
<dbReference type="InterPro" id="IPR056300">
    <property type="entry name" value="SusG-like_C"/>
</dbReference>
<dbReference type="InterPro" id="IPR045857">
    <property type="entry name" value="O16G_dom_2"/>
</dbReference>
<dbReference type="CDD" id="cd11333">
    <property type="entry name" value="AmyAc_SI_OligoGlu_DGase"/>
    <property type="match status" value="1"/>
</dbReference>
<dbReference type="FunFam" id="3.90.400.10:FF:000002">
    <property type="entry name" value="Sucrose isomerase"/>
    <property type="match status" value="1"/>
</dbReference>
<name>R9PLH9_AGAAL</name>
<dbReference type="Gene3D" id="2.60.40.1180">
    <property type="entry name" value="Golgi alpha-mannosidase II"/>
    <property type="match status" value="1"/>
</dbReference>
<dbReference type="InterPro" id="IPR013780">
    <property type="entry name" value="Glyco_hydro_b"/>
</dbReference>
<comment type="similarity">
    <text evidence="1">Belongs to the glycosyl hydrolase 13 family.</text>
</comment>
<evidence type="ECO:0000259" key="4">
    <source>
        <dbReference type="SMART" id="SM00642"/>
    </source>
</evidence>
<dbReference type="FunFam" id="3.20.20.80:FF:000064">
    <property type="entry name" value="Oligo-1,6-glucosidase"/>
    <property type="match status" value="1"/>
</dbReference>
<dbReference type="EC" id="3.2.1.10" evidence="5"/>
<dbReference type="GO" id="GO:0009313">
    <property type="term" value="P:oligosaccharide catabolic process"/>
    <property type="evidence" value="ECO:0007669"/>
    <property type="project" value="TreeGrafter"/>
</dbReference>
<dbReference type="Proteomes" id="UP000014461">
    <property type="component" value="Unassembled WGS sequence"/>
</dbReference>
<feature type="domain" description="Glycosyl hydrolase family 13 catalytic" evidence="4">
    <location>
        <begin position="13"/>
        <end position="402"/>
    </location>
</feature>
<dbReference type="SUPFAM" id="SSF51445">
    <property type="entry name" value="(Trans)glycosidases"/>
    <property type="match status" value="1"/>
</dbReference>
<comment type="caution">
    <text evidence="5">The sequence shown here is derived from an EMBL/GenBank/DDBJ whole genome shotgun (WGS) entry which is preliminary data.</text>
</comment>
<dbReference type="FunFam" id="2.60.40.1180:FF:000007">
    <property type="entry name" value="Sucrose isomerase"/>
    <property type="match status" value="1"/>
</dbReference>
<accession>R9PLH9</accession>
<dbReference type="Gene3D" id="3.90.400.10">
    <property type="entry name" value="Oligo-1,6-glucosidase, Domain 2"/>
    <property type="match status" value="1"/>
</dbReference>
<proteinExistence type="inferred from homology"/>
<sequence length="546" mass="63291">MNQQWWHSAVVYQVYPRSFCDSSGDGNGDLKGIISKLDYLEKLGIDLIWLSPVYLSPMKDNGYDIADYQAIDPRFGDMNDMRQLIHQAKQRNIGIMMDLVLNHTSDQHHWFKQAKQSRDNPYRDYYIWRDQTNQIRSIFSGPAWQYDPVTSQYYFHLFADAQPDLNWENPAVAKEIHQMISWWVEQGVAGFRLDVIDLIGKQIDQGITENGPRLHPLLQQMHQACFKGKKLVTVGETWGATPEIAKLYSDPRREELSMVFQFEHAALDWHPEHGKWQVQDFDLIALKKVLSKWQTAFDGDGWNALFWNNHDLPRIVSRWGNDGEYREASAKLFATLLHGMQGTPYIYQGEEIAMTNVQFAELSDYDDIEIKNSYQEKVVEQQSLSHQQFMQGVYQSARDNARTPMQWDNSDNAGFSCGQPWLKLNPNYQQINVANALANQHSVFYHYQRLIALRKSSKFGDTLVYGSYQLLLEEHPHIFAYIRQYKEQSLLIVANVSQQTQTLSLDYKLAEVVLDNLQPEDESEVGVDLAQLNLAPYQAIIYLLAD</sequence>
<dbReference type="PANTHER" id="PTHR10357:SF179">
    <property type="entry name" value="NEUTRAL AND BASIC AMINO ACID TRANSPORT PROTEIN RBAT"/>
    <property type="match status" value="1"/>
</dbReference>
<protein>
    <submittedName>
        <fullName evidence="5">Oligo-1,6-glucosidase</fullName>
        <ecNumber evidence="5">3.2.1.10</ecNumber>
    </submittedName>
</protein>
<dbReference type="Pfam" id="PF23915">
    <property type="entry name" value="SusG_C"/>
    <property type="match status" value="1"/>
</dbReference>
<dbReference type="SMART" id="SM00642">
    <property type="entry name" value="Aamy"/>
    <property type="match status" value="1"/>
</dbReference>
<dbReference type="PANTHER" id="PTHR10357">
    <property type="entry name" value="ALPHA-AMYLASE FAMILY MEMBER"/>
    <property type="match status" value="1"/>
</dbReference>
<keyword evidence="3 5" id="KW-0326">Glycosidase</keyword>
<dbReference type="NCBIfam" id="NF008183">
    <property type="entry name" value="PRK10933.1"/>
    <property type="match status" value="1"/>
</dbReference>
<organism evidence="5 6">
    <name type="scientific">Agarivorans albus MKT 106</name>
    <dbReference type="NCBI Taxonomy" id="1331007"/>
    <lineage>
        <taxon>Bacteria</taxon>
        <taxon>Pseudomonadati</taxon>
        <taxon>Pseudomonadota</taxon>
        <taxon>Gammaproteobacteria</taxon>
        <taxon>Alteromonadales</taxon>
        <taxon>Alteromonadaceae</taxon>
        <taxon>Agarivorans</taxon>
    </lineage>
</organism>
<dbReference type="Pfam" id="PF00128">
    <property type="entry name" value="Alpha-amylase"/>
    <property type="match status" value="1"/>
</dbReference>
<dbReference type="RefSeq" id="WP_016401958.1">
    <property type="nucleotide sequence ID" value="NZ_BARX01000014.1"/>
</dbReference>
<evidence type="ECO:0000313" key="5">
    <source>
        <dbReference type="EMBL" id="GAD02190.1"/>
    </source>
</evidence>
<evidence type="ECO:0000256" key="3">
    <source>
        <dbReference type="ARBA" id="ARBA00023295"/>
    </source>
</evidence>
<dbReference type="InterPro" id="IPR006047">
    <property type="entry name" value="GH13_cat_dom"/>
</dbReference>
<dbReference type="OrthoDB" id="9805159at2"/>
<dbReference type="Gene3D" id="3.20.20.80">
    <property type="entry name" value="Glycosidases"/>
    <property type="match status" value="1"/>
</dbReference>
<reference evidence="5" key="1">
    <citation type="journal article" date="2013" name="Genome Announc.">
        <title>Draft Genome Sequence of Agarivorans albus Strain MKT 106T, an Agarolytic Marine Bacterium.</title>
        <authorList>
            <person name="Yasuike M."/>
            <person name="Nakamura Y."/>
            <person name="Kai W."/>
            <person name="Fujiwara A."/>
            <person name="Fukui Y."/>
            <person name="Satomi M."/>
            <person name="Sano M."/>
        </authorList>
    </citation>
    <scope>NUCLEOTIDE SEQUENCE [LARGE SCALE GENOMIC DNA]</scope>
</reference>
<dbReference type="InterPro" id="IPR017853">
    <property type="entry name" value="GH"/>
</dbReference>
<dbReference type="AlphaFoldDB" id="R9PLH9"/>
<evidence type="ECO:0000313" key="6">
    <source>
        <dbReference type="Proteomes" id="UP000014461"/>
    </source>
</evidence>
<dbReference type="STRING" id="1331007.AALB_2270"/>
<dbReference type="GO" id="GO:0004574">
    <property type="term" value="F:oligo-1,6-glucosidase activity"/>
    <property type="evidence" value="ECO:0007669"/>
    <property type="project" value="UniProtKB-EC"/>
</dbReference>
<evidence type="ECO:0000256" key="1">
    <source>
        <dbReference type="ARBA" id="ARBA00008061"/>
    </source>
</evidence>